<keyword evidence="2" id="KW-1185">Reference proteome</keyword>
<accession>A0A024G7A4</accession>
<gene>
    <name evidence="1" type="ORF">BN9_034220</name>
</gene>
<protein>
    <submittedName>
        <fullName evidence="1">Uncharacterized protein</fullName>
    </submittedName>
</protein>
<dbReference type="Proteomes" id="UP000053237">
    <property type="component" value="Unassembled WGS sequence"/>
</dbReference>
<dbReference type="AlphaFoldDB" id="A0A024G7A4"/>
<proteinExistence type="predicted"/>
<dbReference type="InParanoid" id="A0A024G7A4"/>
<organism evidence="1 2">
    <name type="scientific">Albugo candida</name>
    <dbReference type="NCBI Taxonomy" id="65357"/>
    <lineage>
        <taxon>Eukaryota</taxon>
        <taxon>Sar</taxon>
        <taxon>Stramenopiles</taxon>
        <taxon>Oomycota</taxon>
        <taxon>Peronosporomycetes</taxon>
        <taxon>Albuginales</taxon>
        <taxon>Albuginaceae</taxon>
        <taxon>Albugo</taxon>
    </lineage>
</organism>
<comment type="caution">
    <text evidence="1">The sequence shown here is derived from an EMBL/GenBank/DDBJ whole genome shotgun (WGS) entry which is preliminary data.</text>
</comment>
<name>A0A024G7A4_9STRA</name>
<sequence length="185" mass="21845">MDLRRWRMPPAHYSKKVDDYKQKLNYNQSSRSHPMLLNNESCELGTCDSKLGIYNLPRHNTTTSLGYDTLVNINCHVSILRERTLRRVFKIKMEFSTIYHSGHSLQFCKTCKVPRAAFELFEHLIKVNATIIQRFRCFWSRNLIRLLSQIKLTCKKMGRMTQCTVTKSTTSMAFSIALMKRWRGW</sequence>
<evidence type="ECO:0000313" key="1">
    <source>
        <dbReference type="EMBL" id="CCI42638.1"/>
    </source>
</evidence>
<dbReference type="EMBL" id="CAIX01000037">
    <property type="protein sequence ID" value="CCI42638.1"/>
    <property type="molecule type" value="Genomic_DNA"/>
</dbReference>
<evidence type="ECO:0000313" key="2">
    <source>
        <dbReference type="Proteomes" id="UP000053237"/>
    </source>
</evidence>
<reference evidence="1 2" key="1">
    <citation type="submission" date="2012-05" db="EMBL/GenBank/DDBJ databases">
        <title>Recombination and specialization in a pathogen metapopulation.</title>
        <authorList>
            <person name="Gardiner A."/>
            <person name="Kemen E."/>
            <person name="Schultz-Larsen T."/>
            <person name="MacLean D."/>
            <person name="Van Oosterhout C."/>
            <person name="Jones J.D.G."/>
        </authorList>
    </citation>
    <scope>NUCLEOTIDE SEQUENCE [LARGE SCALE GENOMIC DNA]</scope>
    <source>
        <strain evidence="1 2">Ac Nc2</strain>
    </source>
</reference>